<dbReference type="InterPro" id="IPR037185">
    <property type="entry name" value="EmrE-like"/>
</dbReference>
<evidence type="ECO:0000256" key="8">
    <source>
        <dbReference type="SAM" id="Phobius"/>
    </source>
</evidence>
<keyword evidence="2" id="KW-0813">Transport</keyword>
<dbReference type="InterPro" id="IPR008936">
    <property type="entry name" value="Rho_GTPase_activation_prot"/>
</dbReference>
<feature type="transmembrane region" description="Helical" evidence="8">
    <location>
        <begin position="71"/>
        <end position="92"/>
    </location>
</feature>
<evidence type="ECO:0000256" key="6">
    <source>
        <dbReference type="ARBA" id="ARBA00023136"/>
    </source>
</evidence>
<comment type="caution">
    <text evidence="10">The sequence shown here is derived from an EMBL/GenBank/DDBJ whole genome shotgun (WGS) entry which is preliminary data.</text>
</comment>
<feature type="compositionally biased region" description="Polar residues" evidence="7">
    <location>
        <begin position="341"/>
        <end position="355"/>
    </location>
</feature>
<evidence type="ECO:0000256" key="3">
    <source>
        <dbReference type="ARBA" id="ARBA00022597"/>
    </source>
</evidence>
<feature type="region of interest" description="Disordered" evidence="7">
    <location>
        <begin position="982"/>
        <end position="1016"/>
    </location>
</feature>
<feature type="region of interest" description="Disordered" evidence="7">
    <location>
        <begin position="1292"/>
        <end position="1317"/>
    </location>
</feature>
<feature type="transmembrane region" description="Helical" evidence="8">
    <location>
        <begin position="233"/>
        <end position="252"/>
    </location>
</feature>
<dbReference type="InterPro" id="IPR013657">
    <property type="entry name" value="SCL35B1-4/HUT1"/>
</dbReference>
<evidence type="ECO:0000256" key="4">
    <source>
        <dbReference type="ARBA" id="ARBA00022692"/>
    </source>
</evidence>
<evidence type="ECO:0000313" key="10">
    <source>
        <dbReference type="EMBL" id="KAL0068288.1"/>
    </source>
</evidence>
<feature type="compositionally biased region" description="Basic and acidic residues" evidence="7">
    <location>
        <begin position="17"/>
        <end position="27"/>
    </location>
</feature>
<dbReference type="Proteomes" id="UP001437256">
    <property type="component" value="Unassembled WGS sequence"/>
</dbReference>
<feature type="compositionally biased region" description="Polar residues" evidence="7">
    <location>
        <begin position="1190"/>
        <end position="1206"/>
    </location>
</feature>
<keyword evidence="5 8" id="KW-1133">Transmembrane helix</keyword>
<feature type="compositionally biased region" description="Low complexity" evidence="7">
    <location>
        <begin position="1208"/>
        <end position="1233"/>
    </location>
</feature>
<feature type="region of interest" description="Disordered" evidence="7">
    <location>
        <begin position="792"/>
        <end position="834"/>
    </location>
</feature>
<evidence type="ECO:0000313" key="11">
    <source>
        <dbReference type="Proteomes" id="UP001437256"/>
    </source>
</evidence>
<evidence type="ECO:0000259" key="9">
    <source>
        <dbReference type="Pfam" id="PF08101"/>
    </source>
</evidence>
<dbReference type="Gene3D" id="1.10.555.10">
    <property type="entry name" value="Rho GTPase activation protein"/>
    <property type="match status" value="1"/>
</dbReference>
<reference evidence="10 11" key="1">
    <citation type="submission" date="2024-05" db="EMBL/GenBank/DDBJ databases">
        <title>A draft genome resource for the thread blight pathogen Marasmius tenuissimus strain MS-2.</title>
        <authorList>
            <person name="Yulfo-Soto G.E."/>
            <person name="Baruah I.K."/>
            <person name="Amoako-Attah I."/>
            <person name="Bukari Y."/>
            <person name="Meinhardt L.W."/>
            <person name="Bailey B.A."/>
            <person name="Cohen S.P."/>
        </authorList>
    </citation>
    <scope>NUCLEOTIDE SEQUENCE [LARGE SCALE GENOMIC DNA]</scope>
    <source>
        <strain evidence="10 11">MS-2</strain>
    </source>
</reference>
<dbReference type="EMBL" id="JBBXMP010000019">
    <property type="protein sequence ID" value="KAL0068288.1"/>
    <property type="molecule type" value="Genomic_DNA"/>
</dbReference>
<feature type="compositionally biased region" description="Polar residues" evidence="7">
    <location>
        <begin position="383"/>
        <end position="403"/>
    </location>
</feature>
<keyword evidence="6 8" id="KW-0472">Membrane</keyword>
<gene>
    <name evidence="10" type="ORF">AAF712_004675</name>
</gene>
<evidence type="ECO:0000256" key="2">
    <source>
        <dbReference type="ARBA" id="ARBA00022448"/>
    </source>
</evidence>
<comment type="subcellular location">
    <subcellularLocation>
        <location evidence="1">Endomembrane system</location>
        <topology evidence="1">Multi-pass membrane protein</topology>
    </subcellularLocation>
</comment>
<feature type="compositionally biased region" description="Basic and acidic residues" evidence="7">
    <location>
        <begin position="1064"/>
        <end position="1090"/>
    </location>
</feature>
<feature type="compositionally biased region" description="Basic and acidic residues" evidence="7">
    <location>
        <begin position="359"/>
        <end position="375"/>
    </location>
</feature>
<keyword evidence="4 8" id="KW-0812">Transmembrane</keyword>
<feature type="compositionally biased region" description="Low complexity" evidence="7">
    <location>
        <begin position="1092"/>
        <end position="1109"/>
    </location>
</feature>
<feature type="compositionally biased region" description="Acidic residues" evidence="7">
    <location>
        <begin position="1490"/>
        <end position="1500"/>
    </location>
</feature>
<feature type="region of interest" description="Disordered" evidence="7">
    <location>
        <begin position="1419"/>
        <end position="1448"/>
    </location>
</feature>
<feature type="compositionally biased region" description="Basic and acidic residues" evidence="7">
    <location>
        <begin position="1120"/>
        <end position="1148"/>
    </location>
</feature>
<evidence type="ECO:0000256" key="7">
    <source>
        <dbReference type="SAM" id="MobiDB-lite"/>
    </source>
</evidence>
<feature type="region of interest" description="Disordered" evidence="7">
    <location>
        <begin position="1475"/>
        <end position="1505"/>
    </location>
</feature>
<dbReference type="PANTHER" id="PTHR10778:SF4">
    <property type="entry name" value="NUCLEOTIDE SUGAR TRANSPORTER SLC35B4"/>
    <property type="match status" value="1"/>
</dbReference>
<name>A0ABR3A3W4_9AGAR</name>
<accession>A0ABR3A3W4</accession>
<keyword evidence="11" id="KW-1185">Reference proteome</keyword>
<protein>
    <recommendedName>
        <fullName evidence="9">Meiotically up-regulated protein Msb1/Mug8 domain-containing protein</fullName>
    </recommendedName>
</protein>
<feature type="transmembrane region" description="Helical" evidence="8">
    <location>
        <begin position="164"/>
        <end position="182"/>
    </location>
</feature>
<feature type="compositionally biased region" description="Low complexity" evidence="7">
    <location>
        <begin position="988"/>
        <end position="1016"/>
    </location>
</feature>
<sequence>MQARRAVTKGQATTHDGLNHNDTKRQPDPGVKFSQAASVLLDYSSILSTVFGGCCANVWTYEQLLTMNPGIGSFLTFSQMVFITIQSLPSFLHFGNNRIPRLKPQQVPISQWALQVVVLTTGSLLNNWAFAFNVPLAVMIVFRSAGLAVSMLLGFLVLRRRYTFLQVISVTLVSVGVVLATLSKSSPHSSTKDASGDMNRYAIGIGMLVVSLILTGVLGILQEQTYKKYGPCWKEGVFYTHFLSLPVFLFLIPDVKQGFSSLSDNKTSSLIPWLMLGGNLVTQLICVSGVNRLSSGYAMPSFLSKVFGPRKKHDKDDPGSPNKRRHSDPSLLEGKFERVSPNVSPTAHNFTNEVNGNGKGKDAKREKEKGGKSKESFSLLRIRSSSPQQSPLTSESPTSNQDFHLSLNLAGPKNESKGRPLGVVFEGETDPEGLLSAAAIGRRRLSPQEALLLIRTCSQAIMAKGLTTLGVMHPHWYSASPETQRRLISLFIQSLASNGPSNTLSTNNSSSSSFESHITSAHSAHDVAAVMRWAIRHLQLEGSTLGKDEGWYKTFFDAERGASYPPKAFSESLVPLVPKSHLELLNATLTVLSALAANAEANGVSGSKLSMLFGLCLLTSQRSESGDDWSTFYNRWERHGRMLEHLFLSSLRDEAASHSLPKRLAELVQQYPYSSSPSADATLLPRPRFSTLRHDALFIHIDSDFPSSGVPTKSLTKLVEAALRAHFAAGYTRTRAYWDILKDTSLSDEDTVDVNKILSDETIQLFSLFEPVSAASPTFKIDIPNGFTRRRSLSLNGGDKQAATAAAAKRREQSASTGGTSPATAAKTDTSNTLGIDWSSFSNDGFLESEILKAPLAQTLLDKDLEVTHPPSSTPPSEEKSLEALPPITIPEPSATNNGQERTPEEAPYVSRITQSSFVKLDEAFIDFWADSLSDPISESWPRFAICRLSAQVPGLEVEVPGRRPKPLEWLVVDQKFVKPAGTSTERTPVSTSATTEPSSATAERSTSPKPSLKSFSSSAKKRFTFWSSSDKDKDEGEKDKGKSKKKKGSPKIGEMGEILEDESAPKEKVPVDERKEAPAKEKEGAKKGSDVLTGAGVLAAAGAAAGVTSGRDEEDVDKDADAAPSEEKSEAAGETKEAVEAQDKGVAEAEVEEELPVSESALTAGVIAAASGASGAGLADVPEEKTEEGSTAETQPTITEESSVFTAPETVEAPAEVAEPAASPAPAQVALVEEVAEPSEPATPVSASEPVPAQAGPTKANDDVTPAQVAEEEAPASAQHVKILAAGSEPPVQAEVEEHKERDITPPVVPTETVHAPMEPPTHVEAAQPEEPVYAQRVDDTPVEQATPVAEPPIEEASAPVEAEEKAEEHAAVPVEVEVAPVEEAAHRSAATIENDKIEDEKVDVAPPEEVEALTASHSVFASEPSIDVAKEEADQTQAREGEQTFGVGDELRAAGESIVGTLLSLAAATGLTDSAEPATVEESSVAAEEVEAKDEAAEESQLPVKAKELAQEVKNVSDAASPADVLDEKVETNLGDIPVHTELLNDTSSQAEEKAVDLPAIPVVEAEPIPPAEPTSLPDHPFHEETITLPVNTAARVEDGLPPALASRGFVWRHPWPRTCVELQ</sequence>
<dbReference type="Pfam" id="PF08449">
    <property type="entry name" value="UAA"/>
    <property type="match status" value="1"/>
</dbReference>
<feature type="region of interest" description="Disordered" evidence="7">
    <location>
        <begin position="308"/>
        <end position="419"/>
    </location>
</feature>
<feature type="region of interest" description="Disordered" evidence="7">
    <location>
        <begin position="1"/>
        <end position="30"/>
    </location>
</feature>
<dbReference type="InterPro" id="IPR012965">
    <property type="entry name" value="Msb1/Mug8_dom"/>
</dbReference>
<evidence type="ECO:0000256" key="5">
    <source>
        <dbReference type="ARBA" id="ARBA00022989"/>
    </source>
</evidence>
<feature type="transmembrane region" description="Helical" evidence="8">
    <location>
        <begin position="136"/>
        <end position="157"/>
    </location>
</feature>
<organism evidence="10 11">
    <name type="scientific">Marasmius tenuissimus</name>
    <dbReference type="NCBI Taxonomy" id="585030"/>
    <lineage>
        <taxon>Eukaryota</taxon>
        <taxon>Fungi</taxon>
        <taxon>Dikarya</taxon>
        <taxon>Basidiomycota</taxon>
        <taxon>Agaricomycotina</taxon>
        <taxon>Agaricomycetes</taxon>
        <taxon>Agaricomycetidae</taxon>
        <taxon>Agaricales</taxon>
        <taxon>Marasmiineae</taxon>
        <taxon>Marasmiaceae</taxon>
        <taxon>Marasmius</taxon>
    </lineage>
</organism>
<feature type="region of interest" description="Disordered" evidence="7">
    <location>
        <begin position="1173"/>
        <end position="1279"/>
    </location>
</feature>
<feature type="region of interest" description="Disordered" evidence="7">
    <location>
        <begin position="1029"/>
        <end position="1158"/>
    </location>
</feature>
<feature type="compositionally biased region" description="Basic and acidic residues" evidence="7">
    <location>
        <begin position="1430"/>
        <end position="1444"/>
    </location>
</feature>
<feature type="domain" description="Meiotically up-regulated protein Msb1/Mug8" evidence="9">
    <location>
        <begin position="447"/>
        <end position="935"/>
    </location>
</feature>
<dbReference type="SUPFAM" id="SSF103481">
    <property type="entry name" value="Multidrug resistance efflux transporter EmrE"/>
    <property type="match status" value="1"/>
</dbReference>
<feature type="transmembrane region" description="Helical" evidence="8">
    <location>
        <begin position="202"/>
        <end position="221"/>
    </location>
</feature>
<feature type="compositionally biased region" description="Basic and acidic residues" evidence="7">
    <location>
        <begin position="1030"/>
        <end position="1041"/>
    </location>
</feature>
<dbReference type="PANTHER" id="PTHR10778">
    <property type="entry name" value="SOLUTE CARRIER FAMILY 35 MEMBER B"/>
    <property type="match status" value="1"/>
</dbReference>
<keyword evidence="3" id="KW-0762">Sugar transport</keyword>
<feature type="compositionally biased region" description="Low complexity" evidence="7">
    <location>
        <begin position="1475"/>
        <end position="1489"/>
    </location>
</feature>
<evidence type="ECO:0000256" key="1">
    <source>
        <dbReference type="ARBA" id="ARBA00004127"/>
    </source>
</evidence>
<dbReference type="Pfam" id="PF08101">
    <property type="entry name" value="Msb1-Mug8_dom"/>
    <property type="match status" value="1"/>
</dbReference>
<proteinExistence type="predicted"/>
<feature type="region of interest" description="Disordered" evidence="7">
    <location>
        <begin position="1348"/>
        <end position="1372"/>
    </location>
</feature>
<feature type="compositionally biased region" description="Low complexity" evidence="7">
    <location>
        <begin position="814"/>
        <end position="828"/>
    </location>
</feature>